<reference evidence="1 2" key="1">
    <citation type="submission" date="2017-10" db="EMBL/GenBank/DDBJ databases">
        <title>Integration of genomic and chemical information greatly accelerates assignment of the full stereostructure of myelolactone, a potent inhibitor of myeloma from a marine-derived Micromonospora.</title>
        <authorList>
            <person name="Kim M.C."/>
            <person name="Machado H."/>
            <person name="Jensen P.R."/>
            <person name="Fenical W."/>
        </authorList>
    </citation>
    <scope>NUCLEOTIDE SEQUENCE [LARGE SCALE GENOMIC DNA]</scope>
    <source>
        <strain evidence="1 2">CNY-010</strain>
    </source>
</reference>
<accession>A0A386WEH0</accession>
<organism evidence="1 2">
    <name type="scientific">Micromonospora tulbaghiae</name>
    <dbReference type="NCBI Taxonomy" id="479978"/>
    <lineage>
        <taxon>Bacteria</taxon>
        <taxon>Bacillati</taxon>
        <taxon>Actinomycetota</taxon>
        <taxon>Actinomycetes</taxon>
        <taxon>Micromonosporales</taxon>
        <taxon>Micromonosporaceae</taxon>
        <taxon>Micromonospora</taxon>
    </lineage>
</organism>
<name>A0A386WEH0_9ACTN</name>
<dbReference type="EMBL" id="CP024087">
    <property type="protein sequence ID" value="AYF26082.1"/>
    <property type="molecule type" value="Genomic_DNA"/>
</dbReference>
<dbReference type="AlphaFoldDB" id="A0A386WEH0"/>
<dbReference type="KEGG" id="mtua:CSH63_01105"/>
<evidence type="ECO:0000313" key="1">
    <source>
        <dbReference type="EMBL" id="AYF26082.1"/>
    </source>
</evidence>
<proteinExistence type="predicted"/>
<sequence length="73" mass="7820">MRVQPTKKDKGLTLTITVTAYDNGMVEVDGIPINAAPSYDQADGWLGAAEVAVATIGEFRRQAAKRKATQQQG</sequence>
<protein>
    <submittedName>
        <fullName evidence="1">Uncharacterized protein</fullName>
    </submittedName>
</protein>
<gene>
    <name evidence="1" type="ORF">CSH63_01105</name>
</gene>
<dbReference type="Proteomes" id="UP000267804">
    <property type="component" value="Chromosome"/>
</dbReference>
<evidence type="ECO:0000313" key="2">
    <source>
        <dbReference type="Proteomes" id="UP000267804"/>
    </source>
</evidence>